<reference evidence="5 6" key="1">
    <citation type="submission" date="2017-07" db="EMBL/GenBank/DDBJ databases">
        <title>Genome Sequence of Antarctobacter heliothermus Strain SMS3 Isolated from a culture of the Diatom Skeletonema marinoi.</title>
        <authorList>
            <person name="Topel M."/>
            <person name="Pinder M.I.M."/>
            <person name="Johansson O.N."/>
            <person name="Kourtchenko O."/>
            <person name="Godhe A."/>
            <person name="Clarke A.K."/>
        </authorList>
    </citation>
    <scope>NUCLEOTIDE SEQUENCE [LARGE SCALE GENOMIC DNA]</scope>
    <source>
        <strain evidence="5 6">SMS3</strain>
        <plasmid evidence="6">Plasmid psms3-1</plasmid>
    </source>
</reference>
<gene>
    <name evidence="5" type="ORF">ANTHELSMS3_05074</name>
</gene>
<dbReference type="InterPro" id="IPR050845">
    <property type="entry name" value="Cu-binding_ET"/>
</dbReference>
<feature type="chain" id="PRO_5012555960" evidence="3">
    <location>
        <begin position="20"/>
        <end position="158"/>
    </location>
</feature>
<dbReference type="Pfam" id="PF00127">
    <property type="entry name" value="Copper-bind"/>
    <property type="match status" value="1"/>
</dbReference>
<feature type="signal peptide" evidence="3">
    <location>
        <begin position="1"/>
        <end position="19"/>
    </location>
</feature>
<dbReference type="InterPro" id="IPR008972">
    <property type="entry name" value="Cupredoxin"/>
</dbReference>
<dbReference type="InterPro" id="IPR033138">
    <property type="entry name" value="Cu_oxidase_CS"/>
</dbReference>
<dbReference type="Proteomes" id="UP000203589">
    <property type="component" value="Plasmid pSMS3-1"/>
</dbReference>
<dbReference type="AlphaFoldDB" id="A0A222EB82"/>
<proteinExistence type="predicted"/>
<keyword evidence="1" id="KW-0479">Metal-binding</keyword>
<dbReference type="EMBL" id="CP022541">
    <property type="protein sequence ID" value="ASP23454.1"/>
    <property type="molecule type" value="Genomic_DNA"/>
</dbReference>
<sequence>MRTALLILGLTVAPALVMADAGHGNGEMAVGMPAMHGHAPSRTIDVIMREDFDKDATFVFEPSADMVFAAGKTVRLHIINQGEETHEFVMNTMEENAEHKELMAKFPEMEHTDQNAVRLEPGQEADILWTFPKAGSFEFACPLPGHYEAGMHGALTVN</sequence>
<dbReference type="Gene3D" id="2.60.40.420">
    <property type="entry name" value="Cupredoxins - blue copper proteins"/>
    <property type="match status" value="1"/>
</dbReference>
<organism evidence="5 6">
    <name type="scientific">Antarctobacter heliothermus</name>
    <dbReference type="NCBI Taxonomy" id="74033"/>
    <lineage>
        <taxon>Bacteria</taxon>
        <taxon>Pseudomonadati</taxon>
        <taxon>Pseudomonadota</taxon>
        <taxon>Alphaproteobacteria</taxon>
        <taxon>Rhodobacterales</taxon>
        <taxon>Roseobacteraceae</taxon>
        <taxon>Antarctobacter</taxon>
    </lineage>
</organism>
<dbReference type="RefSeq" id="WP_254694956.1">
    <property type="nucleotide sequence ID" value="NZ_CP022541.1"/>
</dbReference>
<dbReference type="GO" id="GO:0005507">
    <property type="term" value="F:copper ion binding"/>
    <property type="evidence" value="ECO:0007669"/>
    <property type="project" value="InterPro"/>
</dbReference>
<evidence type="ECO:0000313" key="6">
    <source>
        <dbReference type="Proteomes" id="UP000203589"/>
    </source>
</evidence>
<evidence type="ECO:0000256" key="2">
    <source>
        <dbReference type="ARBA" id="ARBA00023008"/>
    </source>
</evidence>
<evidence type="ECO:0000256" key="1">
    <source>
        <dbReference type="ARBA" id="ARBA00022723"/>
    </source>
</evidence>
<dbReference type="PANTHER" id="PTHR38439">
    <property type="entry name" value="AURACYANIN-B"/>
    <property type="match status" value="1"/>
</dbReference>
<protein>
    <submittedName>
        <fullName evidence="5">Auracyanin-B</fullName>
    </submittedName>
</protein>
<dbReference type="PROSITE" id="PS00079">
    <property type="entry name" value="MULTICOPPER_OXIDASE1"/>
    <property type="match status" value="1"/>
</dbReference>
<dbReference type="KEGG" id="aht:ANTHELSMS3_05074"/>
<geneLocation type="plasmid" evidence="6">
    <name>psms3-1</name>
</geneLocation>
<dbReference type="GO" id="GO:0009055">
    <property type="term" value="F:electron transfer activity"/>
    <property type="evidence" value="ECO:0007669"/>
    <property type="project" value="InterPro"/>
</dbReference>
<evidence type="ECO:0000256" key="3">
    <source>
        <dbReference type="SAM" id="SignalP"/>
    </source>
</evidence>
<dbReference type="PANTHER" id="PTHR38439:SF3">
    <property type="entry name" value="COPPER-RESISTANT CUPROPROTEIN COPI"/>
    <property type="match status" value="1"/>
</dbReference>
<keyword evidence="3" id="KW-0732">Signal</keyword>
<accession>A0A222EB82</accession>
<feature type="domain" description="Blue (type 1) copper" evidence="4">
    <location>
        <begin position="55"/>
        <end position="158"/>
    </location>
</feature>
<keyword evidence="5" id="KW-0614">Plasmid</keyword>
<keyword evidence="6" id="KW-1185">Reference proteome</keyword>
<dbReference type="InterPro" id="IPR000923">
    <property type="entry name" value="BlueCu_1"/>
</dbReference>
<keyword evidence="2" id="KW-0186">Copper</keyword>
<evidence type="ECO:0000259" key="4">
    <source>
        <dbReference type="Pfam" id="PF00127"/>
    </source>
</evidence>
<evidence type="ECO:0000313" key="5">
    <source>
        <dbReference type="EMBL" id="ASP23454.1"/>
    </source>
</evidence>
<dbReference type="SUPFAM" id="SSF49503">
    <property type="entry name" value="Cupredoxins"/>
    <property type="match status" value="1"/>
</dbReference>
<name>A0A222EB82_9RHOB</name>